<dbReference type="PANTHER" id="PTHR45453">
    <property type="entry name" value="PHOSPHATE REGULON SENSOR PROTEIN PHOR"/>
    <property type="match status" value="1"/>
</dbReference>
<dbReference type="SUPFAM" id="SSF55874">
    <property type="entry name" value="ATPase domain of HSP90 chaperone/DNA topoisomerase II/histidine kinase"/>
    <property type="match status" value="1"/>
</dbReference>
<dbReference type="Gene3D" id="3.30.565.10">
    <property type="entry name" value="Histidine kinase-like ATPase, C-terminal domain"/>
    <property type="match status" value="1"/>
</dbReference>
<dbReference type="Pfam" id="PF02518">
    <property type="entry name" value="HATPase_c"/>
    <property type="match status" value="1"/>
</dbReference>
<evidence type="ECO:0000256" key="3">
    <source>
        <dbReference type="ARBA" id="ARBA00012438"/>
    </source>
</evidence>
<evidence type="ECO:0000313" key="11">
    <source>
        <dbReference type="Proteomes" id="UP000245412"/>
    </source>
</evidence>
<evidence type="ECO:0000256" key="7">
    <source>
        <dbReference type="ARBA" id="ARBA00023012"/>
    </source>
</evidence>
<evidence type="ECO:0000313" key="10">
    <source>
        <dbReference type="EMBL" id="PWJ77272.1"/>
    </source>
</evidence>
<accession>A0AB73T6Q9</accession>
<comment type="subcellular location">
    <subcellularLocation>
        <location evidence="2">Membrane</location>
    </subcellularLocation>
</comment>
<dbReference type="InterPro" id="IPR036097">
    <property type="entry name" value="HisK_dim/P_sf"/>
</dbReference>
<dbReference type="InterPro" id="IPR005467">
    <property type="entry name" value="His_kinase_dom"/>
</dbReference>
<sequence>MLYGILAAVSLAALWISVRYIGLRKAIRNSDRELQEITEDLEQNRIVKMSVPCRELEGLLITVNEALEGIRRQKVAYEDREAKLQRQIENISHDLRTPLTAIIGYLDLINTETLGEDDAQSFETVRKRAGMLQRLVSQFYDLARLEAGDYNLDMQEADIGKMLREELLDSFGDMEQKGIQVEVEIPERPVMICCDQDAMGRIFLNLIQNAGRYAASTLKVAVDVHDKITMISFENDVKEMKHEEANRLFDRFYTADPARGQGGTGLGLTISRHLTESMGGIMDAKLTEEDGREWLKIVSCYCSLRDQ</sequence>
<dbReference type="InterPro" id="IPR003594">
    <property type="entry name" value="HATPase_dom"/>
</dbReference>
<dbReference type="GO" id="GO:0016036">
    <property type="term" value="P:cellular response to phosphate starvation"/>
    <property type="evidence" value="ECO:0007669"/>
    <property type="project" value="TreeGrafter"/>
</dbReference>
<dbReference type="InterPro" id="IPR036890">
    <property type="entry name" value="HATPase_C_sf"/>
</dbReference>
<evidence type="ECO:0000256" key="6">
    <source>
        <dbReference type="ARBA" id="ARBA00022777"/>
    </source>
</evidence>
<feature type="domain" description="Histidine kinase" evidence="9">
    <location>
        <begin position="90"/>
        <end position="291"/>
    </location>
</feature>
<comment type="caution">
    <text evidence="10">The sequence shown here is derived from an EMBL/GenBank/DDBJ whole genome shotgun (WGS) entry which is preliminary data.</text>
</comment>
<dbReference type="GO" id="GO:0004721">
    <property type="term" value="F:phosphoprotein phosphatase activity"/>
    <property type="evidence" value="ECO:0007669"/>
    <property type="project" value="TreeGrafter"/>
</dbReference>
<dbReference type="SMART" id="SM00388">
    <property type="entry name" value="HisKA"/>
    <property type="match status" value="1"/>
</dbReference>
<evidence type="ECO:0000256" key="4">
    <source>
        <dbReference type="ARBA" id="ARBA00022553"/>
    </source>
</evidence>
<keyword evidence="6" id="KW-0418">Kinase</keyword>
<dbReference type="AlphaFoldDB" id="A0AB73T6Q9"/>
<keyword evidence="4" id="KW-0597">Phosphoprotein</keyword>
<dbReference type="GO" id="GO:0005886">
    <property type="term" value="C:plasma membrane"/>
    <property type="evidence" value="ECO:0007669"/>
    <property type="project" value="TreeGrafter"/>
</dbReference>
<evidence type="ECO:0000256" key="5">
    <source>
        <dbReference type="ARBA" id="ARBA00022679"/>
    </source>
</evidence>
<evidence type="ECO:0000259" key="9">
    <source>
        <dbReference type="PROSITE" id="PS50109"/>
    </source>
</evidence>
<dbReference type="GO" id="GO:0000155">
    <property type="term" value="F:phosphorelay sensor kinase activity"/>
    <property type="evidence" value="ECO:0007669"/>
    <property type="project" value="InterPro"/>
</dbReference>
<dbReference type="PROSITE" id="PS50109">
    <property type="entry name" value="HIS_KIN"/>
    <property type="match status" value="1"/>
</dbReference>
<dbReference type="PANTHER" id="PTHR45453:SF1">
    <property type="entry name" value="PHOSPHATE REGULON SENSOR PROTEIN PHOR"/>
    <property type="match status" value="1"/>
</dbReference>
<keyword evidence="5" id="KW-0808">Transferase</keyword>
<proteinExistence type="predicted"/>
<keyword evidence="8" id="KW-0175">Coiled coil</keyword>
<dbReference type="CDD" id="cd00082">
    <property type="entry name" value="HisKA"/>
    <property type="match status" value="1"/>
</dbReference>
<name>A0AB73T6Q9_9FIRM</name>
<dbReference type="Proteomes" id="UP000245412">
    <property type="component" value="Unassembled WGS sequence"/>
</dbReference>
<dbReference type="InterPro" id="IPR004358">
    <property type="entry name" value="Sig_transdc_His_kin-like_C"/>
</dbReference>
<dbReference type="InterPro" id="IPR050351">
    <property type="entry name" value="BphY/WalK/GraS-like"/>
</dbReference>
<protein>
    <recommendedName>
        <fullName evidence="3">histidine kinase</fullName>
        <ecNumber evidence="3">2.7.13.3</ecNumber>
    </recommendedName>
</protein>
<dbReference type="EMBL" id="QGGY01000003">
    <property type="protein sequence ID" value="PWJ77272.1"/>
    <property type="molecule type" value="Genomic_DNA"/>
</dbReference>
<evidence type="ECO:0000256" key="1">
    <source>
        <dbReference type="ARBA" id="ARBA00000085"/>
    </source>
</evidence>
<dbReference type="SUPFAM" id="SSF47384">
    <property type="entry name" value="Homodimeric domain of signal transducing histidine kinase"/>
    <property type="match status" value="1"/>
</dbReference>
<keyword evidence="11" id="KW-1185">Reference proteome</keyword>
<comment type="catalytic activity">
    <reaction evidence="1">
        <text>ATP + protein L-histidine = ADP + protein N-phospho-L-histidine.</text>
        <dbReference type="EC" id="2.7.13.3"/>
    </reaction>
</comment>
<dbReference type="PRINTS" id="PR00344">
    <property type="entry name" value="BCTRLSENSOR"/>
</dbReference>
<organism evidence="10 11">
    <name type="scientific">Murimonas intestini</name>
    <dbReference type="NCBI Taxonomy" id="1337051"/>
    <lineage>
        <taxon>Bacteria</taxon>
        <taxon>Bacillati</taxon>
        <taxon>Bacillota</taxon>
        <taxon>Clostridia</taxon>
        <taxon>Lachnospirales</taxon>
        <taxon>Lachnospiraceae</taxon>
        <taxon>Murimonas</taxon>
    </lineage>
</organism>
<dbReference type="Gene3D" id="1.10.287.130">
    <property type="match status" value="1"/>
</dbReference>
<evidence type="ECO:0000256" key="2">
    <source>
        <dbReference type="ARBA" id="ARBA00004370"/>
    </source>
</evidence>
<feature type="coiled-coil region" evidence="8">
    <location>
        <begin position="67"/>
        <end position="94"/>
    </location>
</feature>
<keyword evidence="7" id="KW-0902">Two-component regulatory system</keyword>
<dbReference type="SMART" id="SM00387">
    <property type="entry name" value="HATPase_c"/>
    <property type="match status" value="1"/>
</dbReference>
<reference evidence="10 11" key="1">
    <citation type="submission" date="2018-05" db="EMBL/GenBank/DDBJ databases">
        <authorList>
            <person name="Goeker M."/>
            <person name="Huntemann M."/>
            <person name="Clum A."/>
            <person name="Pillay M."/>
            <person name="Palaniappan K."/>
            <person name="Varghese N."/>
            <person name="Mikhailova N."/>
            <person name="Stamatis D."/>
            <person name="Reddy T."/>
            <person name="Daum C."/>
            <person name="Shapiro N."/>
            <person name="Ivanova N."/>
            <person name="Kyrpides N."/>
            <person name="Woyke T."/>
        </authorList>
    </citation>
    <scope>NUCLEOTIDE SEQUENCE [LARGE SCALE GENOMIC DNA]</scope>
    <source>
        <strain evidence="10 11">DSM 26524</strain>
    </source>
</reference>
<dbReference type="EC" id="2.7.13.3" evidence="3"/>
<dbReference type="InterPro" id="IPR003661">
    <property type="entry name" value="HisK_dim/P_dom"/>
</dbReference>
<gene>
    <name evidence="10" type="ORF">C7383_103113</name>
</gene>
<evidence type="ECO:0000256" key="8">
    <source>
        <dbReference type="SAM" id="Coils"/>
    </source>
</evidence>
<dbReference type="Pfam" id="PF00512">
    <property type="entry name" value="HisKA"/>
    <property type="match status" value="1"/>
</dbReference>